<comment type="caution">
    <text evidence="7">The sequence shown here is derived from an EMBL/GenBank/DDBJ whole genome shotgun (WGS) entry which is preliminary data.</text>
</comment>
<dbReference type="GO" id="GO:0015627">
    <property type="term" value="C:type II protein secretion system complex"/>
    <property type="evidence" value="ECO:0007669"/>
    <property type="project" value="InterPro"/>
</dbReference>
<dbReference type="GO" id="GO:0015628">
    <property type="term" value="P:protein secretion by the type II secretion system"/>
    <property type="evidence" value="ECO:0007669"/>
    <property type="project" value="InterPro"/>
</dbReference>
<dbReference type="NCBIfam" id="TIGR02532">
    <property type="entry name" value="IV_pilin_GFxxxE"/>
    <property type="match status" value="1"/>
</dbReference>
<sequence length="191" mass="21757">MKYSKGFTLIELLVVVAIVVILALASIIAVNQSADRRYPAEAEKLLIWLQQIAQRSSLEGAAYGLVAKIEEDSQATIELQPVIYYRKRWLEVSSPEPFVIDHNGIITWDMESIDGDELMAQSRSVRPQIDQRGEVEEEEVLLLPEIAFLPDGYVEPEGVMQLSFNAYKNAFNYQWDDSTNRMIMELVESSR</sequence>
<dbReference type="GO" id="GO:0016020">
    <property type="term" value="C:membrane"/>
    <property type="evidence" value="ECO:0007669"/>
    <property type="project" value="UniProtKB-SubCell"/>
</dbReference>
<feature type="transmembrane region" description="Helical" evidence="6">
    <location>
        <begin position="6"/>
        <end position="30"/>
    </location>
</feature>
<evidence type="ECO:0000256" key="3">
    <source>
        <dbReference type="ARBA" id="ARBA00022692"/>
    </source>
</evidence>
<dbReference type="InterPro" id="IPR002416">
    <property type="entry name" value="T2SS_protein-GspH"/>
</dbReference>
<dbReference type="InterPro" id="IPR045584">
    <property type="entry name" value="Pilin-like"/>
</dbReference>
<evidence type="ECO:0000256" key="5">
    <source>
        <dbReference type="ARBA" id="ARBA00023136"/>
    </source>
</evidence>
<dbReference type="AlphaFoldDB" id="A0A520MI12"/>
<dbReference type="EMBL" id="SHBP01000003">
    <property type="protein sequence ID" value="RZO20807.1"/>
    <property type="molecule type" value="Genomic_DNA"/>
</dbReference>
<keyword evidence="2" id="KW-0488">Methylation</keyword>
<dbReference type="PROSITE" id="PS00409">
    <property type="entry name" value="PROKAR_NTER_METHYL"/>
    <property type="match status" value="1"/>
</dbReference>
<keyword evidence="5 6" id="KW-0472">Membrane</keyword>
<comment type="subcellular location">
    <subcellularLocation>
        <location evidence="1">Membrane</location>
        <topology evidence="1">Single-pass membrane protein</topology>
    </subcellularLocation>
</comment>
<dbReference type="Gene3D" id="3.30.700.10">
    <property type="entry name" value="Glycoprotein, Type 4 Pilin"/>
    <property type="match status" value="1"/>
</dbReference>
<dbReference type="Pfam" id="PF07963">
    <property type="entry name" value="N_methyl"/>
    <property type="match status" value="1"/>
</dbReference>
<protein>
    <submittedName>
        <fullName evidence="7">Prepilin-type N-terminal cleavage/methylation domain-containing protein</fullName>
    </submittedName>
</protein>
<organism evidence="7 8">
    <name type="scientific">SAR92 clade bacterium</name>
    <dbReference type="NCBI Taxonomy" id="2315479"/>
    <lineage>
        <taxon>Bacteria</taxon>
        <taxon>Pseudomonadati</taxon>
        <taxon>Pseudomonadota</taxon>
        <taxon>Gammaproteobacteria</taxon>
        <taxon>Cellvibrionales</taxon>
        <taxon>Porticoccaceae</taxon>
        <taxon>SAR92 clade</taxon>
    </lineage>
</organism>
<keyword evidence="3 6" id="KW-0812">Transmembrane</keyword>
<dbReference type="InterPro" id="IPR012902">
    <property type="entry name" value="N_methyl_site"/>
</dbReference>
<dbReference type="SUPFAM" id="SSF54523">
    <property type="entry name" value="Pili subunits"/>
    <property type="match status" value="1"/>
</dbReference>
<reference evidence="7 8" key="1">
    <citation type="submission" date="2019-02" db="EMBL/GenBank/DDBJ databases">
        <title>Prokaryotic population dynamics and viral predation in marine succession experiment using metagenomics: the confinement effect.</title>
        <authorList>
            <person name="Haro-Moreno J.M."/>
            <person name="Rodriguez-Valera F."/>
            <person name="Lopez-Perez M."/>
        </authorList>
    </citation>
    <scope>NUCLEOTIDE SEQUENCE [LARGE SCALE GENOMIC DNA]</scope>
    <source>
        <strain evidence="7">MED-G170</strain>
    </source>
</reference>
<evidence type="ECO:0000313" key="8">
    <source>
        <dbReference type="Proteomes" id="UP000315889"/>
    </source>
</evidence>
<proteinExistence type="predicted"/>
<accession>A0A520MI12</accession>
<dbReference type="Proteomes" id="UP000315889">
    <property type="component" value="Unassembled WGS sequence"/>
</dbReference>
<dbReference type="PRINTS" id="PR00885">
    <property type="entry name" value="BCTERIALGSPH"/>
</dbReference>
<evidence type="ECO:0000313" key="7">
    <source>
        <dbReference type="EMBL" id="RZO20807.1"/>
    </source>
</evidence>
<name>A0A520MI12_9GAMM</name>
<evidence type="ECO:0000256" key="1">
    <source>
        <dbReference type="ARBA" id="ARBA00004167"/>
    </source>
</evidence>
<evidence type="ECO:0000256" key="4">
    <source>
        <dbReference type="ARBA" id="ARBA00022989"/>
    </source>
</evidence>
<gene>
    <name evidence="7" type="ORF">EVB03_03600</name>
</gene>
<evidence type="ECO:0000256" key="6">
    <source>
        <dbReference type="SAM" id="Phobius"/>
    </source>
</evidence>
<keyword evidence="4 6" id="KW-1133">Transmembrane helix</keyword>
<evidence type="ECO:0000256" key="2">
    <source>
        <dbReference type="ARBA" id="ARBA00022481"/>
    </source>
</evidence>